<dbReference type="KEGG" id="amuc:Pan181_38290"/>
<proteinExistence type="predicted"/>
<evidence type="ECO:0000313" key="2">
    <source>
        <dbReference type="Proteomes" id="UP000315750"/>
    </source>
</evidence>
<keyword evidence="2" id="KW-1185">Reference proteome</keyword>
<gene>
    <name evidence="1" type="ORF">Pan181_38290</name>
</gene>
<accession>A0A518ASA6</accession>
<evidence type="ECO:0000313" key="1">
    <source>
        <dbReference type="EMBL" id="QDU57611.1"/>
    </source>
</evidence>
<dbReference type="EMBL" id="CP036278">
    <property type="protein sequence ID" value="QDU57611.1"/>
    <property type="molecule type" value="Genomic_DNA"/>
</dbReference>
<dbReference type="AlphaFoldDB" id="A0A518ASA6"/>
<name>A0A518ASA6_9BACT</name>
<sequence length="169" mass="19259">MPFGHVGLSGAVPKKCSKCRHLFEGECTRFIEEVGRFLHLDHGPCGIDGPTDPVEYEDEFVKGKVTVPRKCSRCFHLAVDPVYGFHCTKDATKWGHAHRSLDWGAWRPDHVYLQLPPPKVTTKALSEHTFANDQLAFIKEHRRINPGLSIQEAKADFAHFRRVIEESER</sequence>
<organism evidence="1 2">
    <name type="scientific">Aeoliella mucimassa</name>
    <dbReference type="NCBI Taxonomy" id="2527972"/>
    <lineage>
        <taxon>Bacteria</taxon>
        <taxon>Pseudomonadati</taxon>
        <taxon>Planctomycetota</taxon>
        <taxon>Planctomycetia</taxon>
        <taxon>Pirellulales</taxon>
        <taxon>Lacipirellulaceae</taxon>
        <taxon>Aeoliella</taxon>
    </lineage>
</organism>
<dbReference type="Proteomes" id="UP000315750">
    <property type="component" value="Chromosome"/>
</dbReference>
<reference evidence="1 2" key="1">
    <citation type="submission" date="2019-02" db="EMBL/GenBank/DDBJ databases">
        <title>Deep-cultivation of Planctomycetes and their phenomic and genomic characterization uncovers novel biology.</title>
        <authorList>
            <person name="Wiegand S."/>
            <person name="Jogler M."/>
            <person name="Boedeker C."/>
            <person name="Pinto D."/>
            <person name="Vollmers J."/>
            <person name="Rivas-Marin E."/>
            <person name="Kohn T."/>
            <person name="Peeters S.H."/>
            <person name="Heuer A."/>
            <person name="Rast P."/>
            <person name="Oberbeckmann S."/>
            <person name="Bunk B."/>
            <person name="Jeske O."/>
            <person name="Meyerdierks A."/>
            <person name="Storesund J.E."/>
            <person name="Kallscheuer N."/>
            <person name="Luecker S."/>
            <person name="Lage O.M."/>
            <person name="Pohl T."/>
            <person name="Merkel B.J."/>
            <person name="Hornburger P."/>
            <person name="Mueller R.-W."/>
            <person name="Bruemmer F."/>
            <person name="Labrenz M."/>
            <person name="Spormann A.M."/>
            <person name="Op den Camp H."/>
            <person name="Overmann J."/>
            <person name="Amann R."/>
            <person name="Jetten M.S.M."/>
            <person name="Mascher T."/>
            <person name="Medema M.H."/>
            <person name="Devos D.P."/>
            <person name="Kaster A.-K."/>
            <person name="Ovreas L."/>
            <person name="Rohde M."/>
            <person name="Galperin M.Y."/>
            <person name="Jogler C."/>
        </authorList>
    </citation>
    <scope>NUCLEOTIDE SEQUENCE [LARGE SCALE GENOMIC DNA]</scope>
    <source>
        <strain evidence="1 2">Pan181</strain>
    </source>
</reference>
<protein>
    <submittedName>
        <fullName evidence="1">Uncharacterized protein</fullName>
    </submittedName>
</protein>